<gene>
    <name evidence="2" type="ORF">GNI_203540</name>
</gene>
<accession>A0A023AWK8</accession>
<evidence type="ECO:0000256" key="1">
    <source>
        <dbReference type="SAM" id="MobiDB-lite"/>
    </source>
</evidence>
<dbReference type="EMBL" id="AFNH02001579">
    <property type="protein sequence ID" value="EZG42957.1"/>
    <property type="molecule type" value="Genomic_DNA"/>
</dbReference>
<feature type="region of interest" description="Disordered" evidence="1">
    <location>
        <begin position="34"/>
        <end position="100"/>
    </location>
</feature>
<name>A0A023AWK8_GRENI</name>
<feature type="compositionally biased region" description="Polar residues" evidence="1">
    <location>
        <begin position="80"/>
        <end position="92"/>
    </location>
</feature>
<proteinExistence type="predicted"/>
<dbReference type="Proteomes" id="UP000019763">
    <property type="component" value="Unassembled WGS sequence"/>
</dbReference>
<dbReference type="AlphaFoldDB" id="A0A023AWK8"/>
<protein>
    <submittedName>
        <fullName evidence="2">Uncharacterized protein</fullName>
    </submittedName>
</protein>
<dbReference type="RefSeq" id="XP_011133771.1">
    <property type="nucleotide sequence ID" value="XM_011135469.1"/>
</dbReference>
<evidence type="ECO:0000313" key="2">
    <source>
        <dbReference type="EMBL" id="EZG42957.1"/>
    </source>
</evidence>
<dbReference type="GeneID" id="22916414"/>
<keyword evidence="3" id="KW-1185">Reference proteome</keyword>
<feature type="compositionally biased region" description="Polar residues" evidence="1">
    <location>
        <begin position="51"/>
        <end position="72"/>
    </location>
</feature>
<comment type="caution">
    <text evidence="2">The sequence shown here is derived from an EMBL/GenBank/DDBJ whole genome shotgun (WGS) entry which is preliminary data.</text>
</comment>
<organism evidence="2 3">
    <name type="scientific">Gregarina niphandrodes</name>
    <name type="common">Septate eugregarine</name>
    <dbReference type="NCBI Taxonomy" id="110365"/>
    <lineage>
        <taxon>Eukaryota</taxon>
        <taxon>Sar</taxon>
        <taxon>Alveolata</taxon>
        <taxon>Apicomplexa</taxon>
        <taxon>Conoidasida</taxon>
        <taxon>Gregarinasina</taxon>
        <taxon>Eugregarinorida</taxon>
        <taxon>Gregarinidae</taxon>
        <taxon>Gregarina</taxon>
    </lineage>
</organism>
<evidence type="ECO:0000313" key="3">
    <source>
        <dbReference type="Proteomes" id="UP000019763"/>
    </source>
</evidence>
<reference evidence="2" key="1">
    <citation type="submission" date="2013-12" db="EMBL/GenBank/DDBJ databases">
        <authorList>
            <person name="Omoto C.K."/>
            <person name="Sibley D."/>
            <person name="Venepally P."/>
            <person name="Hadjithomas M."/>
            <person name="Karamycheva S."/>
            <person name="Brunk B."/>
            <person name="Roos D."/>
            <person name="Caler E."/>
            <person name="Lorenzi H."/>
        </authorList>
    </citation>
    <scope>NUCLEOTIDE SEQUENCE</scope>
</reference>
<sequence length="304" mass="34201">MVEAYTGMTTLTKENHVKLTKQVTDMVNELAKKLQEPSTHYSAARQAPRPLTTSQTRKGSTSHSLDTTSEAATTHRGRSTTKQTARPLNSRTPLPWNKVAGTTAMPTRVGRRKDQVIINSQPALPEPTTSTEITLDNSDKKALWEPKPPQTVEVTAVTLDRVKPRQMYPAKEWRALLKKHGVHPIAIWFPWRTSVEILVKTEELPKLKALAAAMNRDAQTLDPTRRKDGQPGPLSQAAVTTAINIRMGDLMFERHWTARHYLEQIIRKLIDQLPDDLNKTMLYHKLNSTTAPPTTDTDNPFLPN</sequence>
<dbReference type="VEuPathDB" id="CryptoDB:GNI_203540"/>